<gene>
    <name evidence="3" type="ORF">PQQ73_32740</name>
</gene>
<proteinExistence type="predicted"/>
<evidence type="ECO:0000256" key="1">
    <source>
        <dbReference type="ARBA" id="ARBA00022801"/>
    </source>
</evidence>
<dbReference type="RefSeq" id="WP_408157084.1">
    <property type="nucleotide sequence ID" value="NZ_JAQQCL010000038.1"/>
</dbReference>
<evidence type="ECO:0000313" key="3">
    <source>
        <dbReference type="EMBL" id="MFM0721080.1"/>
    </source>
</evidence>
<name>A0ABW9EPQ4_9BURK</name>
<feature type="domain" description="Alpha/beta hydrolase fold-3" evidence="2">
    <location>
        <begin position="83"/>
        <end position="293"/>
    </location>
</feature>
<keyword evidence="4" id="KW-1185">Reference proteome</keyword>
<dbReference type="PANTHER" id="PTHR48081:SF8">
    <property type="entry name" value="ALPHA_BETA HYDROLASE FOLD-3 DOMAIN-CONTAINING PROTEIN-RELATED"/>
    <property type="match status" value="1"/>
</dbReference>
<keyword evidence="1 3" id="KW-0378">Hydrolase</keyword>
<dbReference type="InterPro" id="IPR029058">
    <property type="entry name" value="AB_hydrolase_fold"/>
</dbReference>
<evidence type="ECO:0000259" key="2">
    <source>
        <dbReference type="Pfam" id="PF07859"/>
    </source>
</evidence>
<dbReference type="InterPro" id="IPR013094">
    <property type="entry name" value="AB_hydrolase_3"/>
</dbReference>
<dbReference type="Proteomes" id="UP001629392">
    <property type="component" value="Unassembled WGS sequence"/>
</dbReference>
<evidence type="ECO:0000313" key="4">
    <source>
        <dbReference type="Proteomes" id="UP001629392"/>
    </source>
</evidence>
<dbReference type="InterPro" id="IPR050300">
    <property type="entry name" value="GDXG_lipolytic_enzyme"/>
</dbReference>
<accession>A0ABW9EPQ4</accession>
<sequence>MPLTASVEQFLARRAEAGAVRIDQLPLHQARDYFARFAPLADVAARPVHTVEDVTFDARDGTALAARVYYPRTPDWTNPLPALLYFHSGGYVVGTLETADAVCRMLAAASGCAVVSVDYRLAPEHRFPCAVYDAFDALHWLHRDAGAFALDAGRLAVGGESSGATLAAVTAVHARDAGIALALQLLIYPALSALTDSVTHRLYGEGYFLTLDVIRWIHRTYLRDVNDRHDWRFAPLDGSRHAPASLASLAPAWIVSAQYDPLRHEHAAYTARLREAGNRAEARFYRGMIHGFFSMGRVIPEASIAHRDTVLALRAALGLMDGASDTARDF</sequence>
<dbReference type="Gene3D" id="3.40.50.1820">
    <property type="entry name" value="alpha/beta hydrolase"/>
    <property type="match status" value="1"/>
</dbReference>
<dbReference type="EMBL" id="JAQQCL010000038">
    <property type="protein sequence ID" value="MFM0721080.1"/>
    <property type="molecule type" value="Genomic_DNA"/>
</dbReference>
<comment type="caution">
    <text evidence="3">The sequence shown here is derived from an EMBL/GenBank/DDBJ whole genome shotgun (WGS) entry which is preliminary data.</text>
</comment>
<protein>
    <submittedName>
        <fullName evidence="3">Alpha/beta hydrolase</fullName>
    </submittedName>
</protein>
<dbReference type="Pfam" id="PF07859">
    <property type="entry name" value="Abhydrolase_3"/>
    <property type="match status" value="1"/>
</dbReference>
<dbReference type="PANTHER" id="PTHR48081">
    <property type="entry name" value="AB HYDROLASE SUPERFAMILY PROTEIN C4A8.06C"/>
    <property type="match status" value="1"/>
</dbReference>
<dbReference type="SUPFAM" id="SSF53474">
    <property type="entry name" value="alpha/beta-Hydrolases"/>
    <property type="match status" value="1"/>
</dbReference>
<organism evidence="3 4">
    <name type="scientific">Paraburkholderia strydomiana</name>
    <dbReference type="NCBI Taxonomy" id="1245417"/>
    <lineage>
        <taxon>Bacteria</taxon>
        <taxon>Pseudomonadati</taxon>
        <taxon>Pseudomonadota</taxon>
        <taxon>Betaproteobacteria</taxon>
        <taxon>Burkholderiales</taxon>
        <taxon>Burkholderiaceae</taxon>
        <taxon>Paraburkholderia</taxon>
    </lineage>
</organism>
<dbReference type="GO" id="GO:0016787">
    <property type="term" value="F:hydrolase activity"/>
    <property type="evidence" value="ECO:0007669"/>
    <property type="project" value="UniProtKB-KW"/>
</dbReference>
<reference evidence="3 4" key="1">
    <citation type="journal article" date="2024" name="Chem. Sci.">
        <title>Discovery of megapolipeptins by genome mining of a Burkholderiales bacteria collection.</title>
        <authorList>
            <person name="Paulo B.S."/>
            <person name="Recchia M.J.J."/>
            <person name="Lee S."/>
            <person name="Fergusson C.H."/>
            <person name="Romanowski S.B."/>
            <person name="Hernandez A."/>
            <person name="Krull N."/>
            <person name="Liu D.Y."/>
            <person name="Cavanagh H."/>
            <person name="Bos A."/>
            <person name="Gray C.A."/>
            <person name="Murphy B.T."/>
            <person name="Linington R.G."/>
            <person name="Eustaquio A.S."/>
        </authorList>
    </citation>
    <scope>NUCLEOTIDE SEQUENCE [LARGE SCALE GENOMIC DNA]</scope>
    <source>
        <strain evidence="3 4">RL17-350-BIC-E</strain>
    </source>
</reference>